<dbReference type="AlphaFoldDB" id="A0A1H6RT44"/>
<reference evidence="2" key="1">
    <citation type="submission" date="2016-10" db="EMBL/GenBank/DDBJ databases">
        <authorList>
            <person name="Varghese N."/>
            <person name="Submissions S."/>
        </authorList>
    </citation>
    <scope>NUCLEOTIDE SEQUENCE [LARGE SCALE GENOMIC DNA]</scope>
    <source>
        <strain evidence="2">DSM 7165</strain>
    </source>
</reference>
<gene>
    <name evidence="1" type="ORF">SAMN05421831_104127</name>
</gene>
<protein>
    <submittedName>
        <fullName evidence="1">Uncharacterized protein</fullName>
    </submittedName>
</protein>
<evidence type="ECO:0000313" key="2">
    <source>
        <dbReference type="Proteomes" id="UP000242999"/>
    </source>
</evidence>
<organism evidence="1 2">
    <name type="scientific">Allopseudospirillum japonicum</name>
    <dbReference type="NCBI Taxonomy" id="64971"/>
    <lineage>
        <taxon>Bacteria</taxon>
        <taxon>Pseudomonadati</taxon>
        <taxon>Pseudomonadota</taxon>
        <taxon>Gammaproteobacteria</taxon>
        <taxon>Oceanospirillales</taxon>
        <taxon>Oceanospirillaceae</taxon>
        <taxon>Allopseudospirillum</taxon>
    </lineage>
</organism>
<dbReference type="EMBL" id="FNYH01000004">
    <property type="protein sequence ID" value="SEI56634.1"/>
    <property type="molecule type" value="Genomic_DNA"/>
</dbReference>
<dbReference type="Proteomes" id="UP000242999">
    <property type="component" value="Unassembled WGS sequence"/>
</dbReference>
<name>A0A1H6RT44_9GAMM</name>
<dbReference type="OrthoDB" id="8582954at2"/>
<keyword evidence="2" id="KW-1185">Reference proteome</keyword>
<sequence length="287" mass="32436">MPRVLQAGHPQSLQQALGTQVIAIAAFYQHQLEPYALGAHVCAVDILHDTRLSLYCPRGHALQVGDLLTLHLDNRTGVDEYDADLSVYRLSYKARVAQVHSVHHLEVEAREFSMVYGNEVVLAYQAPDYQYPPDQRPALVLPNTPMTHLAALNPDEQDNKIGVLVTGAQKQPHTSVMAFLSTQADDVFLISHPQSFKIQLLARDQRCLFAIDERASFTFSRVLDWNYELLAMQAYQVPKTHPAYLEIQHAFIDKNPWEAGFFLDPQVSMYHLKYVETLCSGEASQHL</sequence>
<dbReference type="SUPFAM" id="SSF50475">
    <property type="entry name" value="FMN-binding split barrel"/>
    <property type="match status" value="1"/>
</dbReference>
<dbReference type="RefSeq" id="WP_093308999.1">
    <property type="nucleotide sequence ID" value="NZ_FNYH01000004.1"/>
</dbReference>
<evidence type="ECO:0000313" key="1">
    <source>
        <dbReference type="EMBL" id="SEI56634.1"/>
    </source>
</evidence>
<proteinExistence type="predicted"/>
<accession>A0A1H6RT44</accession>
<dbReference type="STRING" id="64971.SAMN05421831_104127"/>